<dbReference type="PANTHER" id="PTHR41294">
    <property type="entry name" value="CADMIUM-INDUCED PROTEIN CADI"/>
    <property type="match status" value="1"/>
</dbReference>
<keyword evidence="3" id="KW-0456">Lyase</keyword>
<reference evidence="2 4" key="1">
    <citation type="submission" date="2014-09" db="EMBL/GenBank/DDBJ databases">
        <title>Xanthomonadaceae 3.5X direct submission.</title>
        <authorList>
            <person name="Fang T."/>
            <person name="Wang H."/>
        </authorList>
    </citation>
    <scope>NUCLEOTIDE SEQUENCE [LARGE SCALE GENOMIC DNA]</scope>
    <source>
        <strain evidence="2 4">3.5X</strain>
    </source>
</reference>
<keyword evidence="3" id="KW-0223">Dioxygenase</keyword>
<evidence type="ECO:0000313" key="2">
    <source>
        <dbReference type="EMBL" id="KGI77116.1"/>
    </source>
</evidence>
<evidence type="ECO:0000313" key="3">
    <source>
        <dbReference type="EMBL" id="MBB6185346.1"/>
    </source>
</evidence>
<dbReference type="EMBL" id="JROI01000014">
    <property type="protein sequence ID" value="KGI77116.1"/>
    <property type="molecule type" value="Genomic_DNA"/>
</dbReference>
<dbReference type="AlphaFoldDB" id="A0A099CTW6"/>
<protein>
    <submittedName>
        <fullName evidence="3">Catechol 2,3-dioxygenase-like lactoylglutathione lyase family enzyme</fullName>
    </submittedName>
    <submittedName>
        <fullName evidence="2">Glyoxalase</fullName>
    </submittedName>
</protein>
<sequence length="154" mass="16262">MKRFHVHVNVDDLEASIGFYRMLFGVAPSVVESDYAKWMLDDPRVNFAISQRGGAVGIDHLGLQAEASDELAELGERLQAADAVALAEQGTVCCYARSDKFWAQDPQGVRWETFRTLGSATTYTGAPDAAAGDGPCCGAAATSAPAKAASKACC</sequence>
<organism evidence="2 4">
    <name type="scientific">Oleiagrimonas soli</name>
    <dbReference type="NCBI Taxonomy" id="1543381"/>
    <lineage>
        <taxon>Bacteria</taxon>
        <taxon>Pseudomonadati</taxon>
        <taxon>Pseudomonadota</taxon>
        <taxon>Gammaproteobacteria</taxon>
        <taxon>Lysobacterales</taxon>
        <taxon>Rhodanobacteraceae</taxon>
        <taxon>Oleiagrimonas</taxon>
    </lineage>
</organism>
<evidence type="ECO:0000313" key="5">
    <source>
        <dbReference type="Proteomes" id="UP000560000"/>
    </source>
</evidence>
<dbReference type="Proteomes" id="UP000560000">
    <property type="component" value="Unassembled WGS sequence"/>
</dbReference>
<dbReference type="InterPro" id="IPR052393">
    <property type="entry name" value="Cadmium-induced_rsp"/>
</dbReference>
<dbReference type="InterPro" id="IPR037523">
    <property type="entry name" value="VOC_core"/>
</dbReference>
<keyword evidence="3" id="KW-0560">Oxidoreductase</keyword>
<dbReference type="InterPro" id="IPR029068">
    <property type="entry name" value="Glyas_Bleomycin-R_OHBP_Dase"/>
</dbReference>
<dbReference type="SUPFAM" id="SSF54593">
    <property type="entry name" value="Glyoxalase/Bleomycin resistance protein/Dihydroxybiphenyl dioxygenase"/>
    <property type="match status" value="1"/>
</dbReference>
<dbReference type="EMBL" id="JACHET010000001">
    <property type="protein sequence ID" value="MBB6185346.1"/>
    <property type="molecule type" value="Genomic_DNA"/>
</dbReference>
<evidence type="ECO:0000313" key="4">
    <source>
        <dbReference type="Proteomes" id="UP000029708"/>
    </source>
</evidence>
<dbReference type="GO" id="GO:0051213">
    <property type="term" value="F:dioxygenase activity"/>
    <property type="evidence" value="ECO:0007669"/>
    <property type="project" value="UniProtKB-KW"/>
</dbReference>
<reference evidence="3 5" key="2">
    <citation type="submission" date="2020-08" db="EMBL/GenBank/DDBJ databases">
        <title>Genomic Encyclopedia of Type Strains, Phase IV (KMG-IV): sequencing the most valuable type-strain genomes for metagenomic binning, comparative biology and taxonomic classification.</title>
        <authorList>
            <person name="Goeker M."/>
        </authorList>
    </citation>
    <scope>NUCLEOTIDE SEQUENCE [LARGE SCALE GENOMIC DNA]</scope>
    <source>
        <strain evidence="3 5">DSM 107085</strain>
    </source>
</reference>
<gene>
    <name evidence="3" type="ORF">HNQ86_002691</name>
    <name evidence="2" type="ORF">LF63_0112795</name>
</gene>
<dbReference type="NCBIfam" id="NF041414">
    <property type="entry name" value="ArsI_CadI_VOC"/>
    <property type="match status" value="1"/>
</dbReference>
<dbReference type="RefSeq" id="WP_043102381.1">
    <property type="nucleotide sequence ID" value="NZ_JACHET010000001.1"/>
</dbReference>
<feature type="domain" description="VOC" evidence="1">
    <location>
        <begin position="2"/>
        <end position="116"/>
    </location>
</feature>
<comment type="caution">
    <text evidence="2">The sequence shown here is derived from an EMBL/GenBank/DDBJ whole genome shotgun (WGS) entry which is preliminary data.</text>
</comment>
<dbReference type="Gene3D" id="3.10.180.10">
    <property type="entry name" value="2,3-Dihydroxybiphenyl 1,2-Dioxygenase, domain 1"/>
    <property type="match status" value="1"/>
</dbReference>
<dbReference type="HOGENOM" id="CLU_125391_0_0_6"/>
<dbReference type="GO" id="GO:0046686">
    <property type="term" value="P:response to cadmium ion"/>
    <property type="evidence" value="ECO:0007669"/>
    <property type="project" value="TreeGrafter"/>
</dbReference>
<dbReference type="InterPro" id="IPR049789">
    <property type="entry name" value="ArsI/CadI-like"/>
</dbReference>
<dbReference type="PANTHER" id="PTHR41294:SF1">
    <property type="entry name" value="CADMIUM-INDUCED PROTEIN CADI"/>
    <property type="match status" value="1"/>
</dbReference>
<dbReference type="STRING" id="1543381.LF63_0112795"/>
<evidence type="ECO:0000259" key="1">
    <source>
        <dbReference type="PROSITE" id="PS51819"/>
    </source>
</evidence>
<dbReference type="GO" id="GO:0016829">
    <property type="term" value="F:lyase activity"/>
    <property type="evidence" value="ECO:0007669"/>
    <property type="project" value="UniProtKB-KW"/>
</dbReference>
<dbReference type="OrthoDB" id="9789608at2"/>
<dbReference type="Proteomes" id="UP000029708">
    <property type="component" value="Unassembled WGS sequence"/>
</dbReference>
<dbReference type="PROSITE" id="PS51819">
    <property type="entry name" value="VOC"/>
    <property type="match status" value="1"/>
</dbReference>
<accession>A0A099CTW6</accession>
<dbReference type="InterPro" id="IPR004360">
    <property type="entry name" value="Glyas_Fos-R_dOase_dom"/>
</dbReference>
<keyword evidence="4" id="KW-1185">Reference proteome</keyword>
<proteinExistence type="predicted"/>
<name>A0A099CTW6_9GAMM</name>
<dbReference type="Pfam" id="PF00903">
    <property type="entry name" value="Glyoxalase"/>
    <property type="match status" value="1"/>
</dbReference>